<proteinExistence type="predicted"/>
<reference evidence="2" key="1">
    <citation type="submission" date="2020-04" db="EMBL/GenBank/DDBJ databases">
        <authorList>
            <person name="Zhang T."/>
        </authorList>
    </citation>
    <scope>NUCLEOTIDE SEQUENCE</scope>
    <source>
        <strain evidence="2">HKST-UBA11</strain>
    </source>
</reference>
<feature type="transmembrane region" description="Helical" evidence="1">
    <location>
        <begin position="6"/>
        <end position="23"/>
    </location>
</feature>
<protein>
    <submittedName>
        <fullName evidence="2">PIG-L family deacetylase</fullName>
    </submittedName>
</protein>
<accession>A0A955L7R4</accession>
<comment type="caution">
    <text evidence="2">The sequence shown here is derived from an EMBL/GenBank/DDBJ whole genome shotgun (WGS) entry which is preliminary data.</text>
</comment>
<name>A0A955L7R4_9BACT</name>
<dbReference type="EMBL" id="JAGQLH010000011">
    <property type="protein sequence ID" value="MCA9385278.1"/>
    <property type="molecule type" value="Genomic_DNA"/>
</dbReference>
<gene>
    <name evidence="2" type="ORF">KC717_01380</name>
</gene>
<dbReference type="Pfam" id="PF02585">
    <property type="entry name" value="PIG-L"/>
    <property type="match status" value="1"/>
</dbReference>
<dbReference type="SUPFAM" id="SSF102588">
    <property type="entry name" value="LmbE-like"/>
    <property type="match status" value="1"/>
</dbReference>
<evidence type="ECO:0000313" key="2">
    <source>
        <dbReference type="EMBL" id="MCA9385278.1"/>
    </source>
</evidence>
<keyword evidence="1" id="KW-0472">Membrane</keyword>
<dbReference type="PANTHER" id="PTHR12993">
    <property type="entry name" value="N-ACETYLGLUCOSAMINYL-PHOSPHATIDYLINOSITOL DE-N-ACETYLASE-RELATED"/>
    <property type="match status" value="1"/>
</dbReference>
<dbReference type="Gene3D" id="3.40.50.10320">
    <property type="entry name" value="LmbE-like"/>
    <property type="match status" value="1"/>
</dbReference>
<evidence type="ECO:0000256" key="1">
    <source>
        <dbReference type="SAM" id="Phobius"/>
    </source>
</evidence>
<organism evidence="2 3">
    <name type="scientific">Candidatus Dojkabacteria bacterium</name>
    <dbReference type="NCBI Taxonomy" id="2099670"/>
    <lineage>
        <taxon>Bacteria</taxon>
        <taxon>Candidatus Dojkabacteria</taxon>
    </lineage>
</organism>
<reference evidence="2" key="2">
    <citation type="journal article" date="2021" name="Microbiome">
        <title>Successional dynamics and alternative stable states in a saline activated sludge microbial community over 9 years.</title>
        <authorList>
            <person name="Wang Y."/>
            <person name="Ye J."/>
            <person name="Ju F."/>
            <person name="Liu L."/>
            <person name="Boyd J.A."/>
            <person name="Deng Y."/>
            <person name="Parks D.H."/>
            <person name="Jiang X."/>
            <person name="Yin X."/>
            <person name="Woodcroft B.J."/>
            <person name="Tyson G.W."/>
            <person name="Hugenholtz P."/>
            <person name="Polz M.F."/>
            <person name="Zhang T."/>
        </authorList>
    </citation>
    <scope>NUCLEOTIDE SEQUENCE</scope>
    <source>
        <strain evidence="2">HKST-UBA11</strain>
    </source>
</reference>
<sequence length="249" mass="28617">MGITALITVFIIGIFVYLHDFSIQKFNEKIKLKNKRILFIYPHPDDETMISGGLLAYCASQSNVSVTCISTTKGENGTGKIVIPPDQLSTIRKIEFTNAMNALKVDNFELWDFPDGGIPKERKRLKNTLNSFLTKENFDYVVTYDESGLYGHPDHITLSEIIQELESLHSYKTIFATLTERMISRASLPTHMAEAKIPSPRIPNTRFNAWRYLFKRYKAAKAYKSQDLAQGIPLWFKLVVTGWEYYWVD</sequence>
<dbReference type="AlphaFoldDB" id="A0A955L7R4"/>
<keyword evidence="1" id="KW-1133">Transmembrane helix</keyword>
<dbReference type="InterPro" id="IPR003737">
    <property type="entry name" value="GlcNAc_PI_deacetylase-related"/>
</dbReference>
<dbReference type="InterPro" id="IPR024078">
    <property type="entry name" value="LmbE-like_dom_sf"/>
</dbReference>
<evidence type="ECO:0000313" key="3">
    <source>
        <dbReference type="Proteomes" id="UP000754563"/>
    </source>
</evidence>
<dbReference type="GO" id="GO:0000225">
    <property type="term" value="F:N-acetylglucosaminylphosphatidylinositol deacetylase activity"/>
    <property type="evidence" value="ECO:0007669"/>
    <property type="project" value="TreeGrafter"/>
</dbReference>
<dbReference type="PANTHER" id="PTHR12993:SF11">
    <property type="entry name" value="N-ACETYLGLUCOSAMINYL-PHOSPHATIDYLINOSITOL DE-N-ACETYLASE"/>
    <property type="match status" value="1"/>
</dbReference>
<keyword evidence="1" id="KW-0812">Transmembrane</keyword>
<dbReference type="Proteomes" id="UP000754563">
    <property type="component" value="Unassembled WGS sequence"/>
</dbReference>